<evidence type="ECO:0000313" key="1">
    <source>
        <dbReference type="EMBL" id="CAL4097671.1"/>
    </source>
</evidence>
<accession>A0AAV2QVW9</accession>
<reference evidence="1 2" key="1">
    <citation type="submission" date="2024-05" db="EMBL/GenBank/DDBJ databases">
        <authorList>
            <person name="Wallberg A."/>
        </authorList>
    </citation>
    <scope>NUCLEOTIDE SEQUENCE [LARGE SCALE GENOMIC DNA]</scope>
</reference>
<organism evidence="1 2">
    <name type="scientific">Meganyctiphanes norvegica</name>
    <name type="common">Northern krill</name>
    <name type="synonym">Thysanopoda norvegica</name>
    <dbReference type="NCBI Taxonomy" id="48144"/>
    <lineage>
        <taxon>Eukaryota</taxon>
        <taxon>Metazoa</taxon>
        <taxon>Ecdysozoa</taxon>
        <taxon>Arthropoda</taxon>
        <taxon>Crustacea</taxon>
        <taxon>Multicrustacea</taxon>
        <taxon>Malacostraca</taxon>
        <taxon>Eumalacostraca</taxon>
        <taxon>Eucarida</taxon>
        <taxon>Euphausiacea</taxon>
        <taxon>Euphausiidae</taxon>
        <taxon>Meganyctiphanes</taxon>
    </lineage>
</organism>
<evidence type="ECO:0000313" key="2">
    <source>
        <dbReference type="Proteomes" id="UP001497623"/>
    </source>
</evidence>
<proteinExistence type="predicted"/>
<name>A0AAV2QVW9_MEGNR</name>
<dbReference type="Proteomes" id="UP001497623">
    <property type="component" value="Unassembled WGS sequence"/>
</dbReference>
<comment type="caution">
    <text evidence="1">The sequence shown here is derived from an EMBL/GenBank/DDBJ whole genome shotgun (WGS) entry which is preliminary data.</text>
</comment>
<keyword evidence="2" id="KW-1185">Reference proteome</keyword>
<protein>
    <submittedName>
        <fullName evidence="1">Uncharacterized protein</fullName>
    </submittedName>
</protein>
<sequence length="192" mass="21296">MLWVTSQTRPDLSFETCMISNTGKNPKVSLLCEANKALSKLKKDRVCLHFPSLGDYRKLSVIVYCDATHVSMADGSSHGGHIVFLKGANGMVVPISWQSKRLVRVTKSPMASETLSLGEGADSGFLVSSLVCEIFNLPVLPPVICYTDNKSLMDTLETTYVITDRRLRVDVARLREMIAEKEIIVCWVEGKQ</sequence>
<dbReference type="AlphaFoldDB" id="A0AAV2QVW9"/>
<dbReference type="EMBL" id="CAXKWB010010351">
    <property type="protein sequence ID" value="CAL4097671.1"/>
    <property type="molecule type" value="Genomic_DNA"/>
</dbReference>
<gene>
    <name evidence="1" type="ORF">MNOR_LOCUS16048</name>
</gene>